<accession>A0A8H7Q8R0</accession>
<evidence type="ECO:0000313" key="3">
    <source>
        <dbReference type="EMBL" id="KAG2188082.1"/>
    </source>
</evidence>
<dbReference type="AlphaFoldDB" id="A0A8H7Q8R0"/>
<name>A0A8H7Q8R0_9FUNG</name>
<sequence length="287" mass="30359">MLQITLFYLLALATGSFAAVAGRLSDGDSETSLATVEKSGTPTCVLPGVPPINLTPSSQPSNSIAPPDAICEFLCPVQQPCPKGSGPPKCIDPVPHPSPTTSSTTSGTSLRTRNRNNGIASPTQPPVNTEKDYQKTGNVRRNRQDQAEITCPDYELPCPKECPKSCIRSKAGPCPNTNKPTCPHYCPKIVVPCPKECPTKESGCVRPQGVLCPYAVEPTCKPTVTITVDPANPTFCPLVIRPCPEKCPDSCMRPVGAPCPNIYPPWCPEDSSISVSATTVTLSTPSA</sequence>
<protein>
    <submittedName>
        <fullName evidence="3">Uncharacterized protein</fullName>
    </submittedName>
</protein>
<dbReference type="OrthoDB" id="2449831at2759"/>
<feature type="chain" id="PRO_5034105418" evidence="2">
    <location>
        <begin position="19"/>
        <end position="287"/>
    </location>
</feature>
<gene>
    <name evidence="3" type="ORF">INT44_000833</name>
</gene>
<keyword evidence="4" id="KW-1185">Reference proteome</keyword>
<evidence type="ECO:0000256" key="1">
    <source>
        <dbReference type="SAM" id="MobiDB-lite"/>
    </source>
</evidence>
<proteinExistence type="predicted"/>
<feature type="compositionally biased region" description="Low complexity" evidence="1">
    <location>
        <begin position="99"/>
        <end position="109"/>
    </location>
</feature>
<dbReference type="Proteomes" id="UP000612746">
    <property type="component" value="Unassembled WGS sequence"/>
</dbReference>
<evidence type="ECO:0000256" key="2">
    <source>
        <dbReference type="SAM" id="SignalP"/>
    </source>
</evidence>
<dbReference type="EMBL" id="JAEPRA010000002">
    <property type="protein sequence ID" value="KAG2188082.1"/>
    <property type="molecule type" value="Genomic_DNA"/>
</dbReference>
<reference evidence="3" key="1">
    <citation type="submission" date="2020-12" db="EMBL/GenBank/DDBJ databases">
        <title>Metabolic potential, ecology and presence of endohyphal bacteria is reflected in genomic diversity of Mucoromycotina.</title>
        <authorList>
            <person name="Muszewska A."/>
            <person name="Okrasinska A."/>
            <person name="Steczkiewicz K."/>
            <person name="Drgas O."/>
            <person name="Orlowska M."/>
            <person name="Perlinska-Lenart U."/>
            <person name="Aleksandrzak-Piekarczyk T."/>
            <person name="Szatraj K."/>
            <person name="Zielenkiewicz U."/>
            <person name="Pilsyk S."/>
            <person name="Malc E."/>
            <person name="Mieczkowski P."/>
            <person name="Kruszewska J.S."/>
            <person name="Biernat P."/>
            <person name="Pawlowska J."/>
        </authorList>
    </citation>
    <scope>NUCLEOTIDE SEQUENCE</scope>
    <source>
        <strain evidence="3">WA0000051536</strain>
    </source>
</reference>
<feature type="region of interest" description="Disordered" evidence="1">
    <location>
        <begin position="86"/>
        <end position="141"/>
    </location>
</feature>
<evidence type="ECO:0000313" key="4">
    <source>
        <dbReference type="Proteomes" id="UP000612746"/>
    </source>
</evidence>
<organism evidence="3 4">
    <name type="scientific">Umbelopsis vinacea</name>
    <dbReference type="NCBI Taxonomy" id="44442"/>
    <lineage>
        <taxon>Eukaryota</taxon>
        <taxon>Fungi</taxon>
        <taxon>Fungi incertae sedis</taxon>
        <taxon>Mucoromycota</taxon>
        <taxon>Mucoromycotina</taxon>
        <taxon>Umbelopsidomycetes</taxon>
        <taxon>Umbelopsidales</taxon>
        <taxon>Umbelopsidaceae</taxon>
        <taxon>Umbelopsis</taxon>
    </lineage>
</organism>
<feature type="signal peptide" evidence="2">
    <location>
        <begin position="1"/>
        <end position="18"/>
    </location>
</feature>
<keyword evidence="2" id="KW-0732">Signal</keyword>
<comment type="caution">
    <text evidence="3">The sequence shown here is derived from an EMBL/GenBank/DDBJ whole genome shotgun (WGS) entry which is preliminary data.</text>
</comment>